<sequence>MLSFSTLSVLAALALSTFTSAAPAPSEISDVITSAGPAVPVVGVVSGVASALPDVSCGTKNVVTIITETQFNLSEIIIEFRYITAQNATIEVLAPLVENIKGVLGDALWEINGLVGQGHNVILGLSGGNLLTVSDVATAIGGLLTLVLDAVSSVLAVTSSDSTECVTYMLSGLVEVLGCVVCATVMLVNPLLGSVVSTVVSQLDGVVDVISTLKVTVLLSIFGSTV</sequence>
<feature type="signal peptide" evidence="1">
    <location>
        <begin position="1"/>
        <end position="21"/>
    </location>
</feature>
<accession>A0A8H7P151</accession>
<reference evidence="2" key="2">
    <citation type="journal article" name="Front. Microbiol.">
        <title>Degradative Capacity of Two Strains of Rhodonia placenta: From Phenotype to Genotype.</title>
        <authorList>
            <person name="Kolle M."/>
            <person name="Horta M.A.C."/>
            <person name="Nowrousian M."/>
            <person name="Ohm R.A."/>
            <person name="Benz J.P."/>
            <person name="Pilgard A."/>
        </authorList>
    </citation>
    <scope>NUCLEOTIDE SEQUENCE</scope>
    <source>
        <strain evidence="2">FPRL280</strain>
    </source>
</reference>
<name>A0A8H7P151_9APHY</name>
<dbReference type="Proteomes" id="UP000639403">
    <property type="component" value="Unassembled WGS sequence"/>
</dbReference>
<evidence type="ECO:0008006" key="4">
    <source>
        <dbReference type="Google" id="ProtNLM"/>
    </source>
</evidence>
<protein>
    <recommendedName>
        <fullName evidence="4">Transmembrane protein</fullName>
    </recommendedName>
</protein>
<reference evidence="2" key="1">
    <citation type="submission" date="2020-11" db="EMBL/GenBank/DDBJ databases">
        <authorList>
            <person name="Koelle M."/>
            <person name="Horta M.A.C."/>
            <person name="Nowrousian M."/>
            <person name="Ohm R.A."/>
            <person name="Benz P."/>
            <person name="Pilgard A."/>
        </authorList>
    </citation>
    <scope>NUCLEOTIDE SEQUENCE</scope>
    <source>
        <strain evidence="2">FPRL280</strain>
    </source>
</reference>
<comment type="caution">
    <text evidence="2">The sequence shown here is derived from an EMBL/GenBank/DDBJ whole genome shotgun (WGS) entry which is preliminary data.</text>
</comment>
<gene>
    <name evidence="2" type="ORF">IEO21_05906</name>
</gene>
<organism evidence="2 3">
    <name type="scientific">Rhodonia placenta</name>
    <dbReference type="NCBI Taxonomy" id="104341"/>
    <lineage>
        <taxon>Eukaryota</taxon>
        <taxon>Fungi</taxon>
        <taxon>Dikarya</taxon>
        <taxon>Basidiomycota</taxon>
        <taxon>Agaricomycotina</taxon>
        <taxon>Agaricomycetes</taxon>
        <taxon>Polyporales</taxon>
        <taxon>Adustoporiaceae</taxon>
        <taxon>Rhodonia</taxon>
    </lineage>
</organism>
<proteinExistence type="predicted"/>
<keyword evidence="1" id="KW-0732">Signal</keyword>
<feature type="chain" id="PRO_5034362648" description="Transmembrane protein" evidence="1">
    <location>
        <begin position="22"/>
        <end position="226"/>
    </location>
</feature>
<dbReference type="AlphaFoldDB" id="A0A8H7P151"/>
<dbReference type="EMBL" id="JADOXO010000118">
    <property type="protein sequence ID" value="KAF9812910.1"/>
    <property type="molecule type" value="Genomic_DNA"/>
</dbReference>
<evidence type="ECO:0000313" key="3">
    <source>
        <dbReference type="Proteomes" id="UP000639403"/>
    </source>
</evidence>
<evidence type="ECO:0000256" key="1">
    <source>
        <dbReference type="SAM" id="SignalP"/>
    </source>
</evidence>
<evidence type="ECO:0000313" key="2">
    <source>
        <dbReference type="EMBL" id="KAF9812910.1"/>
    </source>
</evidence>